<reference evidence="2" key="1">
    <citation type="submission" date="2018-06" db="EMBL/GenBank/DDBJ databases">
        <authorList>
            <person name="Zhirakovskaya E."/>
        </authorList>
    </citation>
    <scope>NUCLEOTIDE SEQUENCE</scope>
</reference>
<dbReference type="GO" id="GO:0008111">
    <property type="term" value="F:alpha-methylacyl-CoA racemase activity"/>
    <property type="evidence" value="ECO:0007669"/>
    <property type="project" value="UniProtKB-EC"/>
</dbReference>
<feature type="region of interest" description="Disordered" evidence="1">
    <location>
        <begin position="329"/>
        <end position="354"/>
    </location>
</feature>
<protein>
    <submittedName>
        <fullName evidence="2">Alpha-methylacyl-CoA racemase</fullName>
        <ecNumber evidence="2">5.1.99.4</ecNumber>
    </submittedName>
</protein>
<dbReference type="SUPFAM" id="SSF89796">
    <property type="entry name" value="CoA-transferase family III (CaiB/BaiF)"/>
    <property type="match status" value="1"/>
</dbReference>
<dbReference type="PANTHER" id="PTHR48228:SF5">
    <property type="entry name" value="ALPHA-METHYLACYL-COA RACEMASE"/>
    <property type="match status" value="1"/>
</dbReference>
<dbReference type="EMBL" id="UOEK01000052">
    <property type="protein sequence ID" value="VAV93909.1"/>
    <property type="molecule type" value="Genomic_DNA"/>
</dbReference>
<dbReference type="AlphaFoldDB" id="A0A3B0RPU6"/>
<dbReference type="EC" id="5.1.99.4" evidence="2"/>
<keyword evidence="2" id="KW-0413">Isomerase</keyword>
<dbReference type="Gene3D" id="3.30.1540.10">
    <property type="entry name" value="formyl-coa transferase, domain 3"/>
    <property type="match status" value="1"/>
</dbReference>
<dbReference type="Gene3D" id="3.40.50.10540">
    <property type="entry name" value="Crotonobetainyl-coa:carnitine coa-transferase, domain 1"/>
    <property type="match status" value="1"/>
</dbReference>
<evidence type="ECO:0000256" key="1">
    <source>
        <dbReference type="SAM" id="MobiDB-lite"/>
    </source>
</evidence>
<evidence type="ECO:0000313" key="2">
    <source>
        <dbReference type="EMBL" id="VAV93909.1"/>
    </source>
</evidence>
<proteinExistence type="predicted"/>
<accession>A0A3B0RPU6</accession>
<dbReference type="InterPro" id="IPR003673">
    <property type="entry name" value="CoA-Trfase_fam_III"/>
</dbReference>
<dbReference type="InterPro" id="IPR044855">
    <property type="entry name" value="CoA-Trfase_III_dom3_sf"/>
</dbReference>
<organism evidence="2">
    <name type="scientific">hydrothermal vent metagenome</name>
    <dbReference type="NCBI Taxonomy" id="652676"/>
    <lineage>
        <taxon>unclassified sequences</taxon>
        <taxon>metagenomes</taxon>
        <taxon>ecological metagenomes</taxon>
    </lineage>
</organism>
<dbReference type="InterPro" id="IPR023606">
    <property type="entry name" value="CoA-Trfase_III_dom_1_sf"/>
</dbReference>
<dbReference type="InterPro" id="IPR050509">
    <property type="entry name" value="CoA-transferase_III"/>
</dbReference>
<name>A0A3B0RPU6_9ZZZZ</name>
<gene>
    <name evidence="2" type="ORF">MNBD_ACTINO02-2036</name>
</gene>
<dbReference type="Pfam" id="PF02515">
    <property type="entry name" value="CoA_transf_3"/>
    <property type="match status" value="1"/>
</dbReference>
<sequence length="378" mass="40214">MGTLSGIRIIELGGIGPVPFCGMLLAEMGAEVVRVDRPSEVAHGLNPLRLMVGRSKRAIGLNLKSADGMAVLHRLLESADVLLEGFRPGVLERIGVGPDVLESRHPSLVVGRMTGWGQTGPYSEMAGHDINYIAMSGALGSIGRTGERPVPPLNLVGDYGGGALYLAVGVLAALVERQGSGRGQVIDGAMIDGAASLMTPIYQMFGMGHWVEGRESNLLDGAAPFYDTYETADGKAVAVGPLEEPFYLTMLEGLGLDQQDLPDRNDVSTWPELKERFGDVFRTRTRAEWERIFFGTDACVTPVLTIAEAQAHRVNTEREVFVAADGIAQPGPAPRFSRTPSSVKGDTPGPGQHTDAVLDELGYGPAEVQRLRDGGAVA</sequence>
<dbReference type="PANTHER" id="PTHR48228">
    <property type="entry name" value="SUCCINYL-COA--D-CITRAMALATE COA-TRANSFERASE"/>
    <property type="match status" value="1"/>
</dbReference>